<keyword evidence="2" id="KW-1185">Reference proteome</keyword>
<name>A2F8P4_TRIV3</name>
<dbReference type="AlphaFoldDB" id="A2F8P4"/>
<reference evidence="1" key="1">
    <citation type="submission" date="2006-10" db="EMBL/GenBank/DDBJ databases">
        <authorList>
            <person name="Amadeo P."/>
            <person name="Zhao Q."/>
            <person name="Wortman J."/>
            <person name="Fraser-Liggett C."/>
            <person name="Carlton J."/>
        </authorList>
    </citation>
    <scope>NUCLEOTIDE SEQUENCE</scope>
    <source>
        <strain evidence="1">G3</strain>
    </source>
</reference>
<gene>
    <name evidence="1" type="ORF">TVAG_480980</name>
</gene>
<dbReference type="VEuPathDB" id="TrichDB:TVAG_480980"/>
<dbReference type="InterPro" id="IPR011989">
    <property type="entry name" value="ARM-like"/>
</dbReference>
<sequence length="996" mass="113408">MKDTLKSLYRGMRGCHDPSQQSIEEYVSSFHQWLYSILKSSDKFSNELKAKSFILNNLTLSTDICKRFPTKSQGILVNMIEILRILLQPVEYNNIRNVSWQSIIQIVNIFSEYVPFQAFAYLFLTAFYCDPDTVDKFSLGPNVDSILLQTKEISKKISNSEVRLSFYWAELYVTYVFPQILNSRIEADCGKSCIFLIITSIITKLGNGVNIFINIPISGVSGKTEIVDDNFCILLLKGINFINDSDSLIFPTHKLLNSLISYHGIPISTSDDLQSPQFSLVSTFFAPSHETAVILDRISNNDALNYQVTRLIIKMFSMINSFPDPVAKKQMIEQHIIRSRIFLAQSAGMGRSAKFIIELSQSLVQLKKPLFAKLLVLILNVISDVCITDIGSLFTIYSCMEMASEYLQGDNELKSVLAHISAQLALISMKCICGVDSHASNCDVYDNHVLRELTLFINPEKENLDSSLEFPPNYFFQPNLNAKDENARLFVYNFLEVFGVTRHHFIIAIFATTWLQAFKFQTPTDLRFFSTDLVSLLLQVLPSLSVRALQIISEIAHASQNEKFQKKSAVKYLVYLMEMMGSKEKDIRAMAAQCAMTYFLCGQTLSYSLLPKIVDYLDSLPSFRVTPIVCNFIISCISIAIASNNKEMENKIIKISGKCYVTEDMITNMNIVLSASKEGSTEFRKRTNSFIAEWKPSNFMSCSLLLSCPFFFDEINSYNSFFFDIIISSLVCFVSDQQNSDLNSDAVAEFIMTIMSNIKNISQLTDKIQDLYSFCQEMNMNLDRITDSYDQMIYLFMKRRSRSFVNQNDVIAAYTSDKTEVVTDSSNCVTGKNPEMSFKYKIEGRANMLCQMMLQQTFGQTEEICNSINSVTKKVITVMIETPKSKRQKQFVEMLGQRFDTKIIRKTPLLDIVFDLNLAESEFAVTFSLTKNTTRNFLEISILPCEGNFINLMVKGEKSFNSFSERYIVSLRDAVCITLSSILMTYQKLNFSKNVN</sequence>
<dbReference type="EMBL" id="DS113664">
    <property type="protein sequence ID" value="EAX98722.1"/>
    <property type="molecule type" value="Genomic_DNA"/>
</dbReference>
<dbReference type="Gene3D" id="1.25.10.10">
    <property type="entry name" value="Leucine-rich Repeat Variant"/>
    <property type="match status" value="1"/>
</dbReference>
<dbReference type="InParanoid" id="A2F8P4"/>
<dbReference type="Proteomes" id="UP000001542">
    <property type="component" value="Unassembled WGS sequence"/>
</dbReference>
<reference evidence="1" key="2">
    <citation type="journal article" date="2007" name="Science">
        <title>Draft genome sequence of the sexually transmitted pathogen Trichomonas vaginalis.</title>
        <authorList>
            <person name="Carlton J.M."/>
            <person name="Hirt R.P."/>
            <person name="Silva J.C."/>
            <person name="Delcher A.L."/>
            <person name="Schatz M."/>
            <person name="Zhao Q."/>
            <person name="Wortman J.R."/>
            <person name="Bidwell S.L."/>
            <person name="Alsmark U.C.M."/>
            <person name="Besteiro S."/>
            <person name="Sicheritz-Ponten T."/>
            <person name="Noel C.J."/>
            <person name="Dacks J.B."/>
            <person name="Foster P.G."/>
            <person name="Simillion C."/>
            <person name="Van de Peer Y."/>
            <person name="Miranda-Saavedra D."/>
            <person name="Barton G.J."/>
            <person name="Westrop G.D."/>
            <person name="Mueller S."/>
            <person name="Dessi D."/>
            <person name="Fiori P.L."/>
            <person name="Ren Q."/>
            <person name="Paulsen I."/>
            <person name="Zhang H."/>
            <person name="Bastida-Corcuera F.D."/>
            <person name="Simoes-Barbosa A."/>
            <person name="Brown M.T."/>
            <person name="Hayes R.D."/>
            <person name="Mukherjee M."/>
            <person name="Okumura C.Y."/>
            <person name="Schneider R."/>
            <person name="Smith A.J."/>
            <person name="Vanacova S."/>
            <person name="Villalvazo M."/>
            <person name="Haas B.J."/>
            <person name="Pertea M."/>
            <person name="Feldblyum T.V."/>
            <person name="Utterback T.R."/>
            <person name="Shu C.L."/>
            <person name="Osoegawa K."/>
            <person name="de Jong P.J."/>
            <person name="Hrdy I."/>
            <person name="Horvathova L."/>
            <person name="Zubacova Z."/>
            <person name="Dolezal P."/>
            <person name="Malik S.B."/>
            <person name="Logsdon J.M. Jr."/>
            <person name="Henze K."/>
            <person name="Gupta A."/>
            <person name="Wang C.C."/>
            <person name="Dunne R.L."/>
            <person name="Upcroft J.A."/>
            <person name="Upcroft P."/>
            <person name="White O."/>
            <person name="Salzberg S.L."/>
            <person name="Tang P."/>
            <person name="Chiu C.-H."/>
            <person name="Lee Y.-S."/>
            <person name="Embley T.M."/>
            <person name="Coombs G.H."/>
            <person name="Mottram J.C."/>
            <person name="Tachezy J."/>
            <person name="Fraser-Liggett C.M."/>
            <person name="Johnson P.J."/>
        </authorList>
    </citation>
    <scope>NUCLEOTIDE SEQUENCE [LARGE SCALE GENOMIC DNA]</scope>
    <source>
        <strain evidence="1">G3</strain>
    </source>
</reference>
<dbReference type="RefSeq" id="XP_001311652.1">
    <property type="nucleotide sequence ID" value="XM_001311651.1"/>
</dbReference>
<protein>
    <submittedName>
        <fullName evidence="1">Uncharacterized protein</fullName>
    </submittedName>
</protein>
<evidence type="ECO:0000313" key="2">
    <source>
        <dbReference type="Proteomes" id="UP000001542"/>
    </source>
</evidence>
<organism evidence="1 2">
    <name type="scientific">Trichomonas vaginalis (strain ATCC PRA-98 / G3)</name>
    <dbReference type="NCBI Taxonomy" id="412133"/>
    <lineage>
        <taxon>Eukaryota</taxon>
        <taxon>Metamonada</taxon>
        <taxon>Parabasalia</taxon>
        <taxon>Trichomonadida</taxon>
        <taxon>Trichomonadidae</taxon>
        <taxon>Trichomonas</taxon>
    </lineage>
</organism>
<proteinExistence type="predicted"/>
<evidence type="ECO:0000313" key="1">
    <source>
        <dbReference type="EMBL" id="EAX98722.1"/>
    </source>
</evidence>
<accession>A2F8P4</accession>
<dbReference type="KEGG" id="tva:4756523"/>
<dbReference type="VEuPathDB" id="TrichDB:TVAGG3_0456390"/>